<proteinExistence type="predicted"/>
<evidence type="ECO:0000256" key="1">
    <source>
        <dbReference type="SAM" id="Coils"/>
    </source>
</evidence>
<dbReference type="Proteomes" id="UP000319824">
    <property type="component" value="Unassembled WGS sequence"/>
</dbReference>
<evidence type="ECO:0000313" key="3">
    <source>
        <dbReference type="EMBL" id="TVZ74929.1"/>
    </source>
</evidence>
<comment type="caution">
    <text evidence="3">The sequence shown here is derived from an EMBL/GenBank/DDBJ whole genome shotgun (WGS) entry which is preliminary data.</text>
</comment>
<dbReference type="AlphaFoldDB" id="A0A559TJY8"/>
<evidence type="ECO:0000313" key="4">
    <source>
        <dbReference type="Proteomes" id="UP000319824"/>
    </source>
</evidence>
<feature type="region of interest" description="Disordered" evidence="2">
    <location>
        <begin position="76"/>
        <end position="98"/>
    </location>
</feature>
<name>A0A559TJY8_9HYPH</name>
<evidence type="ECO:0000256" key="2">
    <source>
        <dbReference type="SAM" id="MobiDB-lite"/>
    </source>
</evidence>
<accession>A0A559TJY8</accession>
<sequence length="98" mass="10937">MKVLQSRMLERPTDDGQATIERLKGEIMRLNDELTCASEAYQAIASENRLMKETLAIAAKAFGAAGDTRMANLMIGKAEDDKPQRRFVPPESRRLAAR</sequence>
<gene>
    <name evidence="3" type="ORF">BCL32_0265</name>
</gene>
<keyword evidence="1" id="KW-0175">Coiled coil</keyword>
<dbReference type="RefSeq" id="WP_022718813.1">
    <property type="nucleotide sequence ID" value="NZ_ATTQ01000031.1"/>
</dbReference>
<reference evidence="3 4" key="1">
    <citation type="submission" date="2019-06" db="EMBL/GenBank/DDBJ databases">
        <title>Pac Bio to generate improved reference genome sequences for organisms with transposon mutant libraries (support for FEBA project).</title>
        <authorList>
            <person name="Blow M."/>
        </authorList>
    </citation>
    <scope>NUCLEOTIDE SEQUENCE [LARGE SCALE GENOMIC DNA]</scope>
    <source>
        <strain evidence="3 4">USDA 1844</strain>
    </source>
</reference>
<protein>
    <submittedName>
        <fullName evidence="3">Uncharacterized protein</fullName>
    </submittedName>
</protein>
<organism evidence="3 4">
    <name type="scientific">Rhizobium mongolense USDA 1844</name>
    <dbReference type="NCBI Taxonomy" id="1079460"/>
    <lineage>
        <taxon>Bacteria</taxon>
        <taxon>Pseudomonadati</taxon>
        <taxon>Pseudomonadota</taxon>
        <taxon>Alphaproteobacteria</taxon>
        <taxon>Hyphomicrobiales</taxon>
        <taxon>Rhizobiaceae</taxon>
        <taxon>Rhizobium/Agrobacterium group</taxon>
        <taxon>Rhizobium</taxon>
    </lineage>
</organism>
<feature type="coiled-coil region" evidence="1">
    <location>
        <begin position="13"/>
        <end position="40"/>
    </location>
</feature>
<dbReference type="EMBL" id="VISO01000001">
    <property type="protein sequence ID" value="TVZ74929.1"/>
    <property type="molecule type" value="Genomic_DNA"/>
</dbReference>